<dbReference type="InterPro" id="IPR002893">
    <property type="entry name" value="Znf_MYND"/>
</dbReference>
<reference evidence="7 8" key="1">
    <citation type="journal article" date="2017" name="Mol. Biol. Evol.">
        <title>The 4-celled Tetrabaena socialis nuclear genome reveals the essential components for genetic control of cell number at the origin of multicellularity in the volvocine lineage.</title>
        <authorList>
            <person name="Featherston J."/>
            <person name="Arakaki Y."/>
            <person name="Hanschen E.R."/>
            <person name="Ferris P.J."/>
            <person name="Michod R.E."/>
            <person name="Olson B.J.S.C."/>
            <person name="Nozaki H."/>
            <person name="Durand P.M."/>
        </authorList>
    </citation>
    <scope>NUCLEOTIDE SEQUENCE [LARGE SCALE GENOMIC DNA]</scope>
    <source>
        <strain evidence="7 8">NIES-571</strain>
    </source>
</reference>
<dbReference type="EMBL" id="PGGS01000114">
    <property type="protein sequence ID" value="PNH08844.1"/>
    <property type="molecule type" value="Genomic_DNA"/>
</dbReference>
<feature type="region of interest" description="Disordered" evidence="5">
    <location>
        <begin position="1"/>
        <end position="30"/>
    </location>
</feature>
<feature type="region of interest" description="Disordered" evidence="5">
    <location>
        <begin position="213"/>
        <end position="250"/>
    </location>
</feature>
<evidence type="ECO:0000256" key="2">
    <source>
        <dbReference type="ARBA" id="ARBA00022771"/>
    </source>
</evidence>
<proteinExistence type="predicted"/>
<dbReference type="InterPro" id="IPR036361">
    <property type="entry name" value="SAP_dom_sf"/>
</dbReference>
<dbReference type="InterPro" id="IPR019345">
    <property type="entry name" value="ARMET_C"/>
</dbReference>
<dbReference type="AlphaFoldDB" id="A0A2J8A8I8"/>
<dbReference type="SUPFAM" id="SSF68906">
    <property type="entry name" value="SAP domain"/>
    <property type="match status" value="1"/>
</dbReference>
<keyword evidence="2 4" id="KW-0863">Zinc-finger</keyword>
<dbReference type="SUPFAM" id="SSF144232">
    <property type="entry name" value="HIT/MYND zinc finger-like"/>
    <property type="match status" value="1"/>
</dbReference>
<feature type="compositionally biased region" description="Low complexity" evidence="5">
    <location>
        <begin position="227"/>
        <end position="242"/>
    </location>
</feature>
<keyword evidence="1" id="KW-0479">Metal-binding</keyword>
<keyword evidence="3" id="KW-0862">Zinc</keyword>
<feature type="domain" description="MYND-type" evidence="6">
    <location>
        <begin position="484"/>
        <end position="525"/>
    </location>
</feature>
<dbReference type="GO" id="GO:0008270">
    <property type="term" value="F:zinc ion binding"/>
    <property type="evidence" value="ECO:0007669"/>
    <property type="project" value="UniProtKB-KW"/>
</dbReference>
<evidence type="ECO:0000256" key="5">
    <source>
        <dbReference type="SAM" id="MobiDB-lite"/>
    </source>
</evidence>
<gene>
    <name evidence="7" type="ORF">TSOC_004579</name>
</gene>
<name>A0A2J8A8I8_9CHLO</name>
<evidence type="ECO:0000256" key="3">
    <source>
        <dbReference type="ARBA" id="ARBA00022833"/>
    </source>
</evidence>
<dbReference type="Gene3D" id="1.10.720.30">
    <property type="entry name" value="SAP domain"/>
    <property type="match status" value="1"/>
</dbReference>
<dbReference type="OrthoDB" id="548071at2759"/>
<feature type="compositionally biased region" description="Pro residues" evidence="5">
    <location>
        <begin position="214"/>
        <end position="226"/>
    </location>
</feature>
<protein>
    <recommendedName>
        <fullName evidence="6">MYND-type domain-containing protein</fullName>
    </recommendedName>
</protein>
<organism evidence="7 8">
    <name type="scientific">Tetrabaena socialis</name>
    <dbReference type="NCBI Taxonomy" id="47790"/>
    <lineage>
        <taxon>Eukaryota</taxon>
        <taxon>Viridiplantae</taxon>
        <taxon>Chlorophyta</taxon>
        <taxon>core chlorophytes</taxon>
        <taxon>Chlorophyceae</taxon>
        <taxon>CS clade</taxon>
        <taxon>Chlamydomonadales</taxon>
        <taxon>Tetrabaenaceae</taxon>
        <taxon>Tetrabaena</taxon>
    </lineage>
</organism>
<dbReference type="Pfam" id="PF01753">
    <property type="entry name" value="zf-MYND"/>
    <property type="match status" value="1"/>
</dbReference>
<sequence length="613" mass="63142">MAASRRAGARETAWRLRPPRPPASFSGRLSRSKDGRWAEYPAATQAACARRLLPTGLLRTLDFMLRQDLVRNPGGAMLAPTATSTVFLLNTLLIPTLRARLESCRAGLPLPLRHKAQRRDTATGAAVAAGGEGGGGGPLWHPQDELGLVVTWAKLARRETAAARALLASGAPVPPSDRPLTTLGMLCSVLPCVVAGRQRPYFLPGLDSIVAELPLPPPPPAPPAAPADPADPQQQQQLQQPLPAAPPQSPAAQSVERVRVAVLEAVMLCNHVLLQLLEVYCDSFAAFVTAPNWPGGSDRLAVLLLPLPPTMAAAISCTPPAELLAAGPQRVLAAVGRLLAAATGAGRNAARSTSATSQAWSKALQELAAYVPSCIALMASDPQLVGAVAGWLTGRSALLDVDALVGAVGVCDRSAAAAVTAMRDAAASGDLKQLAAAARPYVPPRSAREGGAAVRAAAAAGGLGGAPLWPPRVLRLCGNPGCRNLGCGDVEADLKLQQCSGCRVLRYCCAECQKEHWRQGHKAECAAVAAGRSAGVPAASAMPAPAVASDVAGGSAAAGPGTGGAEPAAGPWSLEELMAMRPRELKAILAERGVDCSDCVEKADLARRVLERC</sequence>
<comment type="caution">
    <text evidence="7">The sequence shown here is derived from an EMBL/GenBank/DDBJ whole genome shotgun (WGS) entry which is preliminary data.</text>
</comment>
<dbReference type="Gene3D" id="6.10.140.2220">
    <property type="match status" value="1"/>
</dbReference>
<keyword evidence="8" id="KW-1185">Reference proteome</keyword>
<evidence type="ECO:0000256" key="1">
    <source>
        <dbReference type="ARBA" id="ARBA00022723"/>
    </source>
</evidence>
<evidence type="ECO:0000313" key="8">
    <source>
        <dbReference type="Proteomes" id="UP000236333"/>
    </source>
</evidence>
<evidence type="ECO:0000313" key="7">
    <source>
        <dbReference type="EMBL" id="PNH08844.1"/>
    </source>
</evidence>
<accession>A0A2J8A8I8</accession>
<evidence type="ECO:0000259" key="6">
    <source>
        <dbReference type="PROSITE" id="PS50865"/>
    </source>
</evidence>
<dbReference type="Pfam" id="PF10208">
    <property type="entry name" value="ARMET_C"/>
    <property type="match status" value="1"/>
</dbReference>
<dbReference type="Proteomes" id="UP000236333">
    <property type="component" value="Unassembled WGS sequence"/>
</dbReference>
<evidence type="ECO:0000256" key="4">
    <source>
        <dbReference type="PROSITE-ProRule" id="PRU00134"/>
    </source>
</evidence>
<dbReference type="PROSITE" id="PS50865">
    <property type="entry name" value="ZF_MYND_2"/>
    <property type="match status" value="1"/>
</dbReference>